<reference evidence="8 9" key="1">
    <citation type="submission" date="2019-06" db="EMBL/GenBank/DDBJ databases">
        <title>Genome Sequence of the Brown Rot Fungal Pathogen Monilinia fructicola.</title>
        <authorList>
            <person name="De Miccolis Angelini R.M."/>
            <person name="Landi L."/>
            <person name="Abate D."/>
            <person name="Pollastro S."/>
            <person name="Romanazzi G."/>
            <person name="Faretra F."/>
        </authorList>
    </citation>
    <scope>NUCLEOTIDE SEQUENCE [LARGE SCALE GENOMIC DNA]</scope>
    <source>
        <strain evidence="8 9">Mfrc123</strain>
    </source>
</reference>
<dbReference type="PANTHER" id="PTHR24305">
    <property type="entry name" value="CYTOCHROME P450"/>
    <property type="match status" value="1"/>
</dbReference>
<dbReference type="Pfam" id="PF00067">
    <property type="entry name" value="p450"/>
    <property type="match status" value="1"/>
</dbReference>
<dbReference type="InterPro" id="IPR036396">
    <property type="entry name" value="Cyt_P450_sf"/>
</dbReference>
<organism evidence="8 9">
    <name type="scientific">Monilinia fructicola</name>
    <name type="common">Brown rot fungus</name>
    <name type="synonym">Ciboria fructicola</name>
    <dbReference type="NCBI Taxonomy" id="38448"/>
    <lineage>
        <taxon>Eukaryota</taxon>
        <taxon>Fungi</taxon>
        <taxon>Dikarya</taxon>
        <taxon>Ascomycota</taxon>
        <taxon>Pezizomycotina</taxon>
        <taxon>Leotiomycetes</taxon>
        <taxon>Helotiales</taxon>
        <taxon>Sclerotiniaceae</taxon>
        <taxon>Monilinia</taxon>
    </lineage>
</organism>
<keyword evidence="9" id="KW-1185">Reference proteome</keyword>
<keyword evidence="3 6" id="KW-0479">Metal-binding</keyword>
<dbReference type="PROSITE" id="PS00086">
    <property type="entry name" value="CYTOCHROME_P450"/>
    <property type="match status" value="1"/>
</dbReference>
<dbReference type="Gene3D" id="1.10.630.10">
    <property type="entry name" value="Cytochrome P450"/>
    <property type="match status" value="1"/>
</dbReference>
<dbReference type="EMBL" id="VICG01000014">
    <property type="protein sequence ID" value="KAA8564856.1"/>
    <property type="molecule type" value="Genomic_DNA"/>
</dbReference>
<dbReference type="VEuPathDB" id="FungiDB:MFRU_008g03020"/>
<evidence type="ECO:0000256" key="6">
    <source>
        <dbReference type="PIRSR" id="PIRSR602401-1"/>
    </source>
</evidence>
<evidence type="ECO:0000256" key="3">
    <source>
        <dbReference type="ARBA" id="ARBA00022723"/>
    </source>
</evidence>
<evidence type="ECO:0000256" key="4">
    <source>
        <dbReference type="ARBA" id="ARBA00023004"/>
    </source>
</evidence>
<comment type="similarity">
    <text evidence="2 7">Belongs to the cytochrome P450 family.</text>
</comment>
<dbReference type="InterPro" id="IPR050121">
    <property type="entry name" value="Cytochrome_P450_monoxygenase"/>
</dbReference>
<comment type="cofactor">
    <cofactor evidence="1 6">
        <name>heme</name>
        <dbReference type="ChEBI" id="CHEBI:30413"/>
    </cofactor>
</comment>
<dbReference type="AlphaFoldDB" id="A0A5M9JB18"/>
<keyword evidence="6 7" id="KW-0349">Heme</keyword>
<evidence type="ECO:0000256" key="7">
    <source>
        <dbReference type="RuleBase" id="RU000461"/>
    </source>
</evidence>
<dbReference type="PANTHER" id="PTHR24305:SF232">
    <property type="entry name" value="P450, PUTATIVE (EUROFUNG)-RELATED"/>
    <property type="match status" value="1"/>
</dbReference>
<evidence type="ECO:0000313" key="9">
    <source>
        <dbReference type="Proteomes" id="UP000322873"/>
    </source>
</evidence>
<sequence length="440" mass="50029">MMKKYGRKEPIRIGPEMIFFPNPTSLKEIYMDRSLNTKSEFYDSGAFGPPHLFTTLSAEEHTPLRKALATTPWSLGEIRKNWEPRLDEEVLMFTKVMTEKAKAGESVILCDKLAEFAADIMTIVSFGKPWGFVENGRDERNLLGSWRQGLDFMGFTARFTLFRKHIIKIPWVAAILQPKASDSKGIGYLIKQAEHQLRTREYELSQGVYPEQVDFLQHSLEARINGEPLTPIQKRSHITLLIQAGADTTGTALGATLRSLAIVPGALEKAFNEIRKADEANLLSTPIKDEETRTHLPYMVGAVKEALRLYPSAPNWFPRVVPPEGKIIDGVFVPGNMDVTSNAMIIQRDPDFFGPDPDTFRPERWMDEAKAIELEHGMFVWGFGYRGCIGKNIAYMELFKLVPEIIRRFDIEVLNEGEYVCVGGISYWRDFLVNLHPREL</sequence>
<evidence type="ECO:0000256" key="2">
    <source>
        <dbReference type="ARBA" id="ARBA00010617"/>
    </source>
</evidence>
<dbReference type="Proteomes" id="UP000322873">
    <property type="component" value="Unassembled WGS sequence"/>
</dbReference>
<evidence type="ECO:0000256" key="5">
    <source>
        <dbReference type="ARBA" id="ARBA00023026"/>
    </source>
</evidence>
<keyword evidence="4 6" id="KW-0408">Iron</keyword>
<dbReference type="InterPro" id="IPR017972">
    <property type="entry name" value="Cyt_P450_CS"/>
</dbReference>
<name>A0A5M9JB18_MONFR</name>
<evidence type="ECO:0008006" key="10">
    <source>
        <dbReference type="Google" id="ProtNLM"/>
    </source>
</evidence>
<dbReference type="PRINTS" id="PR00385">
    <property type="entry name" value="P450"/>
</dbReference>
<dbReference type="SUPFAM" id="SSF48264">
    <property type="entry name" value="Cytochrome P450"/>
    <property type="match status" value="1"/>
</dbReference>
<dbReference type="GO" id="GO:0016705">
    <property type="term" value="F:oxidoreductase activity, acting on paired donors, with incorporation or reduction of molecular oxygen"/>
    <property type="evidence" value="ECO:0007669"/>
    <property type="project" value="InterPro"/>
</dbReference>
<dbReference type="InterPro" id="IPR001128">
    <property type="entry name" value="Cyt_P450"/>
</dbReference>
<keyword evidence="7" id="KW-0560">Oxidoreductase</keyword>
<evidence type="ECO:0000256" key="1">
    <source>
        <dbReference type="ARBA" id="ARBA00001971"/>
    </source>
</evidence>
<protein>
    <recommendedName>
        <fullName evidence="10">Cytochrome P450</fullName>
    </recommendedName>
</protein>
<evidence type="ECO:0000313" key="8">
    <source>
        <dbReference type="EMBL" id="KAA8564856.1"/>
    </source>
</evidence>
<comment type="caution">
    <text evidence="8">The sequence shown here is derived from an EMBL/GenBank/DDBJ whole genome shotgun (WGS) entry which is preliminary data.</text>
</comment>
<feature type="binding site" description="axial binding residue" evidence="6">
    <location>
        <position position="388"/>
    </location>
    <ligand>
        <name>heme</name>
        <dbReference type="ChEBI" id="CHEBI:30413"/>
    </ligand>
    <ligandPart>
        <name>Fe</name>
        <dbReference type="ChEBI" id="CHEBI:18248"/>
    </ligandPart>
</feature>
<dbReference type="PRINTS" id="PR00463">
    <property type="entry name" value="EP450I"/>
</dbReference>
<dbReference type="GO" id="GO:0020037">
    <property type="term" value="F:heme binding"/>
    <property type="evidence" value="ECO:0007669"/>
    <property type="project" value="InterPro"/>
</dbReference>
<proteinExistence type="inferred from homology"/>
<gene>
    <name evidence="8" type="ORF">EYC84_010627</name>
</gene>
<keyword evidence="5" id="KW-0843">Virulence</keyword>
<accession>A0A5M9JB18</accession>
<dbReference type="InterPro" id="IPR002401">
    <property type="entry name" value="Cyt_P450_E_grp-I"/>
</dbReference>
<dbReference type="GO" id="GO:0004497">
    <property type="term" value="F:monooxygenase activity"/>
    <property type="evidence" value="ECO:0007669"/>
    <property type="project" value="UniProtKB-KW"/>
</dbReference>
<keyword evidence="7" id="KW-0503">Monooxygenase</keyword>
<dbReference type="GO" id="GO:0005506">
    <property type="term" value="F:iron ion binding"/>
    <property type="evidence" value="ECO:0007669"/>
    <property type="project" value="InterPro"/>
</dbReference>